<feature type="transmembrane region" description="Helical" evidence="1">
    <location>
        <begin position="293"/>
        <end position="313"/>
    </location>
</feature>
<accession>A0A4P6JKY1</accession>
<feature type="transmembrane region" description="Helical" evidence="1">
    <location>
        <begin position="319"/>
        <end position="336"/>
    </location>
</feature>
<organism evidence="2 3">
    <name type="scientific">Ktedonosporobacter rubrisoli</name>
    <dbReference type="NCBI Taxonomy" id="2509675"/>
    <lineage>
        <taxon>Bacteria</taxon>
        <taxon>Bacillati</taxon>
        <taxon>Chloroflexota</taxon>
        <taxon>Ktedonobacteria</taxon>
        <taxon>Ktedonobacterales</taxon>
        <taxon>Ktedonosporobacteraceae</taxon>
        <taxon>Ktedonosporobacter</taxon>
    </lineage>
</organism>
<dbReference type="Proteomes" id="UP000290365">
    <property type="component" value="Chromosome"/>
</dbReference>
<keyword evidence="1" id="KW-0812">Transmembrane</keyword>
<feature type="transmembrane region" description="Helical" evidence="1">
    <location>
        <begin position="260"/>
        <end position="281"/>
    </location>
</feature>
<dbReference type="RefSeq" id="WP_129886464.1">
    <property type="nucleotide sequence ID" value="NZ_CP035758.1"/>
</dbReference>
<keyword evidence="1" id="KW-0472">Membrane</keyword>
<evidence type="ECO:0000313" key="3">
    <source>
        <dbReference type="Proteomes" id="UP000290365"/>
    </source>
</evidence>
<evidence type="ECO:0000313" key="2">
    <source>
        <dbReference type="EMBL" id="QBD75867.1"/>
    </source>
</evidence>
<feature type="transmembrane region" description="Helical" evidence="1">
    <location>
        <begin position="117"/>
        <end position="138"/>
    </location>
</feature>
<name>A0A4P6JKY1_KTERU</name>
<feature type="transmembrane region" description="Helical" evidence="1">
    <location>
        <begin position="45"/>
        <end position="65"/>
    </location>
</feature>
<sequence>MTDSEPSTTPALVEKRPWLEQVAPVLLLLLLAPLIVDMLPGTTRVTMPLGLLAEIATYGCAALLIRWVVCYRHLSRLSIILLGIAYALAEECIFLQTSLTPTIGPGHIYARIAGVNWVYLLWALGYEAVWSILIPIQLAELTFPARRREAWFGLRGLSVIGLIFVFGTIYAWYFWNQVVVVRFYHGQVYQPPLLALIVALGVVIGLVVLALSLKQVPFARPTGKRSVPRPWLLGLLAFVMSLLWYVLLFINAGLMPGLPVAVPLLSGLLMAGISFLLIWYWSASSAWQDTHRLALISGALLACMLEGFIMFGNAQPIDLIGKIVLNVAALIGLFWLRRRLTASSIPAKQA</sequence>
<dbReference type="OrthoDB" id="151583at2"/>
<feature type="transmembrane region" description="Helical" evidence="1">
    <location>
        <begin position="150"/>
        <end position="173"/>
    </location>
</feature>
<feature type="transmembrane region" description="Helical" evidence="1">
    <location>
        <begin position="77"/>
        <end position="97"/>
    </location>
</feature>
<reference evidence="2 3" key="1">
    <citation type="submission" date="2019-01" db="EMBL/GenBank/DDBJ databases">
        <title>Ktedonosporobacter rubrisoli SCAWS-G2.</title>
        <authorList>
            <person name="Huang Y."/>
            <person name="Yan B."/>
        </authorList>
    </citation>
    <scope>NUCLEOTIDE SEQUENCE [LARGE SCALE GENOMIC DNA]</scope>
    <source>
        <strain evidence="2 3">SCAWS-G2</strain>
    </source>
</reference>
<keyword evidence="3" id="KW-1185">Reference proteome</keyword>
<feature type="transmembrane region" description="Helical" evidence="1">
    <location>
        <begin position="193"/>
        <end position="211"/>
    </location>
</feature>
<evidence type="ECO:0000256" key="1">
    <source>
        <dbReference type="SAM" id="Phobius"/>
    </source>
</evidence>
<dbReference type="EMBL" id="CP035758">
    <property type="protein sequence ID" value="QBD75867.1"/>
    <property type="molecule type" value="Genomic_DNA"/>
</dbReference>
<keyword evidence="1" id="KW-1133">Transmembrane helix</keyword>
<gene>
    <name evidence="2" type="ORF">EPA93_07535</name>
</gene>
<protein>
    <submittedName>
        <fullName evidence="2">Uncharacterized protein</fullName>
    </submittedName>
</protein>
<proteinExistence type="predicted"/>
<dbReference type="KEGG" id="kbs:EPA93_07535"/>
<feature type="transmembrane region" description="Helical" evidence="1">
    <location>
        <begin position="231"/>
        <end position="254"/>
    </location>
</feature>
<dbReference type="AlphaFoldDB" id="A0A4P6JKY1"/>